<dbReference type="InterPro" id="IPR009922">
    <property type="entry name" value="DUF1457"/>
</dbReference>
<dbReference type="AlphaFoldDB" id="A0A8G1EEN5"/>
<dbReference type="KEGG" id="nsm:JO391_08900"/>
<proteinExistence type="predicted"/>
<keyword evidence="2" id="KW-1185">Reference proteome</keyword>
<gene>
    <name evidence="1" type="ORF">JO391_08900</name>
</gene>
<protein>
    <submittedName>
        <fullName evidence="1">PAS domain-containing protein</fullName>
    </submittedName>
</protein>
<dbReference type="Proteomes" id="UP000826300">
    <property type="component" value="Chromosome"/>
</dbReference>
<organism evidence="1 2">
    <name type="scientific">Neotabrizicola shimadae</name>
    <dbReference type="NCBI Taxonomy" id="2807096"/>
    <lineage>
        <taxon>Bacteria</taxon>
        <taxon>Pseudomonadati</taxon>
        <taxon>Pseudomonadota</taxon>
        <taxon>Alphaproteobacteria</taxon>
        <taxon>Rhodobacterales</taxon>
        <taxon>Paracoccaceae</taxon>
        <taxon>Neotabrizicola</taxon>
    </lineage>
</organism>
<accession>A0A8G1EEN5</accession>
<dbReference type="RefSeq" id="WP_220664191.1">
    <property type="nucleotide sequence ID" value="NZ_CP069370.1"/>
</dbReference>
<evidence type="ECO:0000313" key="1">
    <source>
        <dbReference type="EMBL" id="QYZ71591.1"/>
    </source>
</evidence>
<evidence type="ECO:0000313" key="2">
    <source>
        <dbReference type="Proteomes" id="UP000826300"/>
    </source>
</evidence>
<dbReference type="EMBL" id="CP069370">
    <property type="protein sequence ID" value="QYZ71591.1"/>
    <property type="molecule type" value="Genomic_DNA"/>
</dbReference>
<name>A0A8G1EEN5_9RHOB</name>
<dbReference type="Pfam" id="PF07310">
    <property type="entry name" value="PAS_5"/>
    <property type="match status" value="1"/>
</dbReference>
<sequence length="201" mass="21495">MVFFGGQEGSERGLAELRGYWEALRVDGSLPARDRIDPRGMAGALDRCFLAERIAPGLARLRLAGSALCDLLGMELRGMPLSALFLPESRMRLAAALEPVFAAPAILDARVEGEGGWGRPALRARMVVLPLTGSEGAVDVALGAICLPSDTGRAPRRLDLGRAVHERLKAPVVAPAPAFAEAHRPWRAAPGRAHLRLVKNE</sequence>
<reference evidence="1" key="1">
    <citation type="submission" date="2021-02" db="EMBL/GenBank/DDBJ databases">
        <title>Rhodobacter shimadae sp. nov., an aerobic anoxygenic phototrophic bacterium isolated from a hot spring.</title>
        <authorList>
            <person name="Muramatsu S."/>
            <person name="Haruta S."/>
            <person name="Hirose S."/>
            <person name="Hanada S."/>
        </authorList>
    </citation>
    <scope>NUCLEOTIDE SEQUENCE</scope>
    <source>
        <strain evidence="1">N10</strain>
    </source>
</reference>